<organism evidence="1 2">
    <name type="scientific">Pseudovibrio exalbescens</name>
    <dbReference type="NCBI Taxonomy" id="197461"/>
    <lineage>
        <taxon>Bacteria</taxon>
        <taxon>Pseudomonadati</taxon>
        <taxon>Pseudomonadota</taxon>
        <taxon>Alphaproteobacteria</taxon>
        <taxon>Hyphomicrobiales</taxon>
        <taxon>Stappiaceae</taxon>
        <taxon>Pseudovibrio</taxon>
    </lineage>
</organism>
<sequence>MLRLSYILLGGTTLVVGGLVALSLSGSAAENEVLEAPDASGLRILGDSVAFAVNTEKADKNQIRVKTSDYKWCDLKAHLSDNGVEVTIEMERSAWSALGLCDPEATVELPESWSLDVALDAMAAHLTGNYEQVRLKTDRAALHFSGSADAFELIADAAVVYLDFLAPITEAAVNIEVNKLVSSINYAD</sequence>
<dbReference type="AlphaFoldDB" id="A0A1U7JLV0"/>
<reference evidence="1 2" key="1">
    <citation type="submission" date="2016-03" db="EMBL/GenBank/DDBJ databases">
        <title>Genome sequence of Nesiotobacter sp. nov., a moderately halophilic alphaproteobacterium isolated from the Yellow Sea, China.</title>
        <authorList>
            <person name="Zhang G."/>
            <person name="Zhang R."/>
        </authorList>
    </citation>
    <scope>NUCLEOTIDE SEQUENCE [LARGE SCALE GENOMIC DNA]</scope>
    <source>
        <strain evidence="1 2">WB1-6</strain>
    </source>
</reference>
<name>A0A1U7JLV0_9HYPH</name>
<keyword evidence="2" id="KW-1185">Reference proteome</keyword>
<dbReference type="RefSeq" id="WP_028483075.1">
    <property type="nucleotide sequence ID" value="NZ_LVVZ01000004.1"/>
</dbReference>
<gene>
    <name evidence="1" type="ORF">A3843_01835</name>
</gene>
<evidence type="ECO:0000313" key="1">
    <source>
        <dbReference type="EMBL" id="OKL45699.1"/>
    </source>
</evidence>
<evidence type="ECO:0000313" key="2">
    <source>
        <dbReference type="Proteomes" id="UP000185783"/>
    </source>
</evidence>
<comment type="caution">
    <text evidence="1">The sequence shown here is derived from an EMBL/GenBank/DDBJ whole genome shotgun (WGS) entry which is preliminary data.</text>
</comment>
<proteinExistence type="predicted"/>
<dbReference type="Proteomes" id="UP000185783">
    <property type="component" value="Unassembled WGS sequence"/>
</dbReference>
<dbReference type="EMBL" id="LVVZ01000004">
    <property type="protein sequence ID" value="OKL45699.1"/>
    <property type="molecule type" value="Genomic_DNA"/>
</dbReference>
<protein>
    <submittedName>
        <fullName evidence="1">Uncharacterized protein</fullName>
    </submittedName>
</protein>
<accession>A0A1U7JLV0</accession>